<dbReference type="InterPro" id="IPR009030">
    <property type="entry name" value="Growth_fac_rcpt_cys_sf"/>
</dbReference>
<dbReference type="GO" id="GO:0009967">
    <property type="term" value="P:positive regulation of signal transduction"/>
    <property type="evidence" value="ECO:0007669"/>
    <property type="project" value="UniProtKB-ARBA"/>
</dbReference>
<gene>
    <name evidence="9" type="ORF">LYPA_23C005575</name>
</gene>
<dbReference type="Gene3D" id="2.10.220.10">
    <property type="entry name" value="Hormone Receptor, Insulin-like Growth Factor Receptor 1, Chain A, domain 2"/>
    <property type="match status" value="1"/>
</dbReference>
<evidence type="ECO:0000256" key="5">
    <source>
        <dbReference type="ARBA" id="ARBA00023180"/>
    </source>
</evidence>
<keyword evidence="4" id="KW-1015">Disulfide bond</keyword>
<dbReference type="SUPFAM" id="SSF57184">
    <property type="entry name" value="Growth factor receptor domain"/>
    <property type="match status" value="1"/>
</dbReference>
<evidence type="ECO:0000256" key="3">
    <source>
        <dbReference type="ARBA" id="ARBA00022729"/>
    </source>
</evidence>
<reference evidence="9 10" key="1">
    <citation type="submission" date="2019-01" db="EMBL/GenBank/DDBJ databases">
        <authorList>
            <person name="Alioto T."/>
            <person name="Alioto T."/>
        </authorList>
    </citation>
    <scope>NUCLEOTIDE SEQUENCE [LARGE SCALE GENOMIC DNA]</scope>
</reference>
<feature type="region of interest" description="Disordered" evidence="6">
    <location>
        <begin position="109"/>
        <end position="143"/>
    </location>
</feature>
<dbReference type="AlphaFoldDB" id="A0A485N449"/>
<evidence type="ECO:0000256" key="2">
    <source>
        <dbReference type="ARBA" id="ARBA00022525"/>
    </source>
</evidence>
<name>A0A485N449_LYNPA</name>
<dbReference type="GO" id="GO:0005576">
    <property type="term" value="C:extracellular region"/>
    <property type="evidence" value="ECO:0007669"/>
    <property type="project" value="UniProtKB-SubCell"/>
</dbReference>
<organism evidence="9 10">
    <name type="scientific">Lynx pardinus</name>
    <name type="common">Iberian lynx</name>
    <name type="synonym">Felis pardina</name>
    <dbReference type="NCBI Taxonomy" id="191816"/>
    <lineage>
        <taxon>Eukaryota</taxon>
        <taxon>Metazoa</taxon>
        <taxon>Chordata</taxon>
        <taxon>Craniata</taxon>
        <taxon>Vertebrata</taxon>
        <taxon>Euteleostomi</taxon>
        <taxon>Mammalia</taxon>
        <taxon>Eutheria</taxon>
        <taxon>Laurasiatheria</taxon>
        <taxon>Carnivora</taxon>
        <taxon>Feliformia</taxon>
        <taxon>Felidae</taxon>
        <taxon>Felinae</taxon>
        <taxon>Lynx</taxon>
    </lineage>
</organism>
<feature type="domain" description="R-spondin Fu-CRD" evidence="8">
    <location>
        <begin position="42"/>
        <end position="96"/>
    </location>
</feature>
<dbReference type="EMBL" id="CAAGRJ010009019">
    <property type="protein sequence ID" value="VFV26666.1"/>
    <property type="molecule type" value="Genomic_DNA"/>
</dbReference>
<dbReference type="Pfam" id="PF15913">
    <property type="entry name" value="Furin-like_2"/>
    <property type="match status" value="1"/>
</dbReference>
<comment type="subcellular location">
    <subcellularLocation>
        <location evidence="1">Secreted</location>
    </subcellularLocation>
</comment>
<dbReference type="SMART" id="SM00261">
    <property type="entry name" value="FU"/>
    <property type="match status" value="1"/>
</dbReference>
<keyword evidence="3 7" id="KW-0732">Signal</keyword>
<dbReference type="InterPro" id="IPR006212">
    <property type="entry name" value="Furin_repeat"/>
</dbReference>
<evidence type="ECO:0000256" key="1">
    <source>
        <dbReference type="ARBA" id="ARBA00004613"/>
    </source>
</evidence>
<evidence type="ECO:0000256" key="4">
    <source>
        <dbReference type="ARBA" id="ARBA00023157"/>
    </source>
</evidence>
<feature type="compositionally biased region" description="Basic and acidic residues" evidence="6">
    <location>
        <begin position="206"/>
        <end position="231"/>
    </location>
</feature>
<feature type="region of interest" description="Disordered" evidence="6">
    <location>
        <begin position="190"/>
        <end position="251"/>
    </location>
</feature>
<keyword evidence="5" id="KW-0325">Glycoprotein</keyword>
<evidence type="ECO:0000313" key="10">
    <source>
        <dbReference type="Proteomes" id="UP000386466"/>
    </source>
</evidence>
<keyword evidence="2" id="KW-0964">Secreted</keyword>
<protein>
    <submittedName>
        <fullName evidence="9">R-spondin-1-partial</fullName>
    </submittedName>
</protein>
<dbReference type="PANTHER" id="PTHR46987:SF5">
    <property type="entry name" value="R-SPONDIN-1"/>
    <property type="match status" value="1"/>
</dbReference>
<feature type="signal peptide" evidence="7">
    <location>
        <begin position="1"/>
        <end position="20"/>
    </location>
</feature>
<evidence type="ECO:0000256" key="7">
    <source>
        <dbReference type="SAM" id="SignalP"/>
    </source>
</evidence>
<proteinExistence type="predicted"/>
<dbReference type="PANTHER" id="PTHR46987">
    <property type="entry name" value="NEUROHYPOPHYSIAL HORMONES, N-TERMINAL DOMAIN CONTAINING PROTEIN"/>
    <property type="match status" value="1"/>
</dbReference>
<sequence>MRLGLCVVALFLSWMHLAAGSRGIKGKRQRRISAEGSQACAKGCELCSEVNGCLKCSPKLFILLERNDIRQVGVCLPSCPPGYFDARNPDMNKCISECGEGWRRLWPPGEGASDHVHPPTLPQGPEPLTPPTGEPASRPLAVTPPVHPITTWCPPPPLSLHPHCHGLTQAPGTSPLEYCRSLFICPPTPPSLHTTARKPGASETNQQERREASGRNRDKAKSPGGTEEGRKGQQQPQHQGTAGPVTPAGLT</sequence>
<evidence type="ECO:0000259" key="8">
    <source>
        <dbReference type="Pfam" id="PF15913"/>
    </source>
</evidence>
<dbReference type="InterPro" id="IPR051514">
    <property type="entry name" value="R-spondin"/>
</dbReference>
<evidence type="ECO:0000256" key="6">
    <source>
        <dbReference type="SAM" id="MobiDB-lite"/>
    </source>
</evidence>
<dbReference type="Proteomes" id="UP000386466">
    <property type="component" value="Unassembled WGS sequence"/>
</dbReference>
<feature type="compositionally biased region" description="Pro residues" evidence="6">
    <location>
        <begin position="119"/>
        <end position="133"/>
    </location>
</feature>
<keyword evidence="10" id="KW-1185">Reference proteome</keyword>
<feature type="chain" id="PRO_5019850752" evidence="7">
    <location>
        <begin position="21"/>
        <end position="251"/>
    </location>
</feature>
<accession>A0A485N449</accession>
<dbReference type="InterPro" id="IPR043601">
    <property type="entry name" value="Rspo_Fu-CRD_dom"/>
</dbReference>
<evidence type="ECO:0000313" key="9">
    <source>
        <dbReference type="EMBL" id="VFV26666.1"/>
    </source>
</evidence>